<accession>A0A814CTP0</accession>
<dbReference type="AlphaFoldDB" id="A0A814CTP0"/>
<dbReference type="EMBL" id="CAJNOR010000555">
    <property type="protein sequence ID" value="CAF0946648.1"/>
    <property type="molecule type" value="Genomic_DNA"/>
</dbReference>
<dbReference type="GO" id="GO:0001725">
    <property type="term" value="C:stress fiber"/>
    <property type="evidence" value="ECO:0007669"/>
    <property type="project" value="TreeGrafter"/>
</dbReference>
<feature type="domain" description="LIM zinc-binding" evidence="7">
    <location>
        <begin position="537"/>
        <end position="604"/>
    </location>
</feature>
<proteinExistence type="predicted"/>
<dbReference type="InterPro" id="IPR001781">
    <property type="entry name" value="Znf_LIM"/>
</dbReference>
<dbReference type="Pfam" id="PF00412">
    <property type="entry name" value="LIM"/>
    <property type="match status" value="3"/>
</dbReference>
<dbReference type="Gene3D" id="2.10.110.10">
    <property type="entry name" value="Cysteine Rich Protein"/>
    <property type="match status" value="3"/>
</dbReference>
<dbReference type="PANTHER" id="PTHR24207:SF2">
    <property type="entry name" value="ZYX102 PROTEIN"/>
    <property type="match status" value="1"/>
</dbReference>
<feature type="compositionally biased region" description="Polar residues" evidence="6">
    <location>
        <begin position="179"/>
        <end position="189"/>
    </location>
</feature>
<keyword evidence="3 5" id="KW-0862">Zinc</keyword>
<feature type="region of interest" description="Disordered" evidence="6">
    <location>
        <begin position="159"/>
        <end position="189"/>
    </location>
</feature>
<dbReference type="SMART" id="SM00132">
    <property type="entry name" value="LIM"/>
    <property type="match status" value="3"/>
</dbReference>
<evidence type="ECO:0000256" key="2">
    <source>
        <dbReference type="ARBA" id="ARBA00022737"/>
    </source>
</evidence>
<dbReference type="CDD" id="cd09350">
    <property type="entry name" value="LIM1_TRIP6"/>
    <property type="match status" value="1"/>
</dbReference>
<dbReference type="GO" id="GO:0046872">
    <property type="term" value="F:metal ion binding"/>
    <property type="evidence" value="ECO:0007669"/>
    <property type="project" value="UniProtKB-KW"/>
</dbReference>
<evidence type="ECO:0000256" key="5">
    <source>
        <dbReference type="PROSITE-ProRule" id="PRU00125"/>
    </source>
</evidence>
<evidence type="ECO:0000256" key="6">
    <source>
        <dbReference type="SAM" id="MobiDB-lite"/>
    </source>
</evidence>
<dbReference type="FunFam" id="2.10.110.10:FF:000057">
    <property type="entry name" value="Zyxin"/>
    <property type="match status" value="1"/>
</dbReference>
<feature type="region of interest" description="Disordered" evidence="6">
    <location>
        <begin position="30"/>
        <end position="71"/>
    </location>
</feature>
<dbReference type="PANTHER" id="PTHR24207">
    <property type="entry name" value="ZYX102 PROTEIN"/>
    <property type="match status" value="1"/>
</dbReference>
<feature type="compositionally biased region" description="Polar residues" evidence="6">
    <location>
        <begin position="159"/>
        <end position="172"/>
    </location>
</feature>
<keyword evidence="4 5" id="KW-0440">LIM domain</keyword>
<keyword evidence="9" id="KW-1185">Reference proteome</keyword>
<dbReference type="GO" id="GO:0098609">
    <property type="term" value="P:cell-cell adhesion"/>
    <property type="evidence" value="ECO:0007669"/>
    <property type="project" value="TreeGrafter"/>
</dbReference>
<feature type="compositionally biased region" description="Polar residues" evidence="6">
    <location>
        <begin position="352"/>
        <end position="361"/>
    </location>
</feature>
<name>A0A814CTP0_ADIRI</name>
<feature type="region of interest" description="Disordered" evidence="6">
    <location>
        <begin position="352"/>
        <end position="391"/>
    </location>
</feature>
<evidence type="ECO:0000256" key="3">
    <source>
        <dbReference type="ARBA" id="ARBA00022833"/>
    </source>
</evidence>
<dbReference type="PROSITE" id="PS50023">
    <property type="entry name" value="LIM_DOMAIN_2"/>
    <property type="match status" value="2"/>
</dbReference>
<dbReference type="GO" id="GO:0005925">
    <property type="term" value="C:focal adhesion"/>
    <property type="evidence" value="ECO:0007669"/>
    <property type="project" value="TreeGrafter"/>
</dbReference>
<dbReference type="FunFam" id="2.10.110.10:FF:000047">
    <property type="entry name" value="lipoma-preferred partner isoform X1"/>
    <property type="match status" value="1"/>
</dbReference>
<comment type="caution">
    <text evidence="8">The sequence shown here is derived from an EMBL/GenBank/DDBJ whole genome shotgun (WGS) entry which is preliminary data.</text>
</comment>
<feature type="domain" description="LIM zinc-binding" evidence="7">
    <location>
        <begin position="417"/>
        <end position="478"/>
    </location>
</feature>
<feature type="compositionally biased region" description="Acidic residues" evidence="6">
    <location>
        <begin position="99"/>
        <end position="119"/>
    </location>
</feature>
<sequence>MSSSPLSSKNNTFVQTQTPFFNRYDANSTSSMSITRCSPVPTSSSATTRIVGPKPFYRSQVTPDPFDYTNNHRRQVDYQQYLQNPSQRRFSINQINATDNDDDDDDDDNNNNNDDELTSSDESLSIEFPPPPPAFCTPSVADTNCQFVPVKHSFIQTTVGRSDSGSSLSNPYLSDHEPPSTSIAKHSQYQSYRATTPTATNYNNQRPVISVNASQSPLITITSRGSPSRPEIHFSPAPNSPKSTLREIHISRPDSPLVPINRQGNNTPSITHANGNGHSFHASHGASTTTNQRDLPVTSPPPTVHMFGRAPSPFRQIDIHRDSSLDNRYASNVAANCFKPLIAYAYPNSNRPSSFDGSESRSPSAVANLPPASSNSNSTPFTMRSGHTMKRDSTDVDHLARLLMKSINSSNEPNFFGMCARCNDEIVGEENGLVAMDRMYHVSCFTCTMCGCRLRGLHFYSMENKPYCESCYINSLEKCVTCSRPITDRILRATGKPYHAACFCCFVCRKSLDGVPFTIDATMEVHCIECFHQKFAPRCYACHRAILPGNGQEETIRIIALDRNYHVECYRCEKCKVQFTTDEGCYPIDDHVLCLQCNRLYSRTMLGHT</sequence>
<dbReference type="Proteomes" id="UP000663828">
    <property type="component" value="Unassembled WGS sequence"/>
</dbReference>
<evidence type="ECO:0000256" key="4">
    <source>
        <dbReference type="ARBA" id="ARBA00023038"/>
    </source>
</evidence>
<keyword evidence="2" id="KW-0677">Repeat</keyword>
<keyword evidence="1 5" id="KW-0479">Metal-binding</keyword>
<gene>
    <name evidence="8" type="ORF">XAT740_LOCUS10426</name>
</gene>
<protein>
    <recommendedName>
        <fullName evidence="7">LIM zinc-binding domain-containing protein</fullName>
    </recommendedName>
</protein>
<evidence type="ECO:0000313" key="8">
    <source>
        <dbReference type="EMBL" id="CAF0946648.1"/>
    </source>
</evidence>
<evidence type="ECO:0000313" key="9">
    <source>
        <dbReference type="Proteomes" id="UP000663828"/>
    </source>
</evidence>
<evidence type="ECO:0000256" key="1">
    <source>
        <dbReference type="ARBA" id="ARBA00022723"/>
    </source>
</evidence>
<dbReference type="PROSITE" id="PS00478">
    <property type="entry name" value="LIM_DOMAIN_1"/>
    <property type="match status" value="2"/>
</dbReference>
<organism evidence="8 9">
    <name type="scientific">Adineta ricciae</name>
    <name type="common">Rotifer</name>
    <dbReference type="NCBI Taxonomy" id="249248"/>
    <lineage>
        <taxon>Eukaryota</taxon>
        <taxon>Metazoa</taxon>
        <taxon>Spiralia</taxon>
        <taxon>Gnathifera</taxon>
        <taxon>Rotifera</taxon>
        <taxon>Eurotatoria</taxon>
        <taxon>Bdelloidea</taxon>
        <taxon>Adinetida</taxon>
        <taxon>Adinetidae</taxon>
        <taxon>Adineta</taxon>
    </lineage>
</organism>
<reference evidence="8" key="1">
    <citation type="submission" date="2021-02" db="EMBL/GenBank/DDBJ databases">
        <authorList>
            <person name="Nowell W R."/>
        </authorList>
    </citation>
    <scope>NUCLEOTIDE SEQUENCE</scope>
</reference>
<feature type="compositionally biased region" description="Polar residues" evidence="6">
    <location>
        <begin position="30"/>
        <end position="48"/>
    </location>
</feature>
<feature type="region of interest" description="Disordered" evidence="6">
    <location>
        <begin position="222"/>
        <end position="310"/>
    </location>
</feature>
<evidence type="ECO:0000259" key="7">
    <source>
        <dbReference type="PROSITE" id="PS50023"/>
    </source>
</evidence>
<feature type="region of interest" description="Disordered" evidence="6">
    <location>
        <begin position="96"/>
        <end position="137"/>
    </location>
</feature>
<feature type="compositionally biased region" description="Polar residues" evidence="6">
    <location>
        <begin position="262"/>
        <end position="277"/>
    </location>
</feature>
<feature type="compositionally biased region" description="Low complexity" evidence="6">
    <location>
        <begin position="362"/>
        <end position="378"/>
    </location>
</feature>
<dbReference type="SUPFAM" id="SSF57716">
    <property type="entry name" value="Glucocorticoid receptor-like (DNA-binding domain)"/>
    <property type="match status" value="3"/>
</dbReference>